<dbReference type="AlphaFoldDB" id="A0A242NRH2"/>
<keyword evidence="8 13" id="KW-0812">Transmembrane</keyword>
<dbReference type="PANTHER" id="PTHR47755">
    <property type="entry name" value="CELL DIVISION PROTEIN FTSX"/>
    <property type="match status" value="1"/>
</dbReference>
<comment type="function">
    <text evidence="12">Part of the ABC transporter FtsEX involved in cellular division.</text>
</comment>
<evidence type="ECO:0000313" key="17">
    <source>
        <dbReference type="Proteomes" id="UP000194968"/>
    </source>
</evidence>
<evidence type="ECO:0000256" key="10">
    <source>
        <dbReference type="ARBA" id="ARBA00023136"/>
    </source>
</evidence>
<dbReference type="InterPro" id="IPR047590">
    <property type="entry name" value="FtsX_proteobact-type"/>
</dbReference>
<keyword evidence="6 12" id="KW-0997">Cell inner membrane</keyword>
<evidence type="ECO:0000256" key="11">
    <source>
        <dbReference type="ARBA" id="ARBA00023306"/>
    </source>
</evidence>
<feature type="transmembrane region" description="Helical" evidence="13">
    <location>
        <begin position="248"/>
        <end position="270"/>
    </location>
</feature>
<dbReference type="GO" id="GO:0032153">
    <property type="term" value="C:cell division site"/>
    <property type="evidence" value="ECO:0007669"/>
    <property type="project" value="TreeGrafter"/>
</dbReference>
<dbReference type="EMBL" id="NASK01000104">
    <property type="protein sequence ID" value="OTQ47984.1"/>
    <property type="molecule type" value="Genomic_DNA"/>
</dbReference>
<feature type="domain" description="FtsX extracellular" evidence="15">
    <location>
        <begin position="83"/>
        <end position="176"/>
    </location>
</feature>
<evidence type="ECO:0000256" key="1">
    <source>
        <dbReference type="ARBA" id="ARBA00004429"/>
    </source>
</evidence>
<evidence type="ECO:0000259" key="15">
    <source>
        <dbReference type="Pfam" id="PF18075"/>
    </source>
</evidence>
<dbReference type="RefSeq" id="WP_086321125.1">
    <property type="nucleotide sequence ID" value="NZ_NASD01000001.1"/>
</dbReference>
<comment type="caution">
    <text evidence="16">The sequence shown here is derived from an EMBL/GenBank/DDBJ whole genome shotgun (WGS) entry which is preliminary data.</text>
</comment>
<feature type="transmembrane region" description="Helical" evidence="13">
    <location>
        <begin position="43"/>
        <end position="67"/>
    </location>
</feature>
<keyword evidence="10 12" id="KW-0472">Membrane</keyword>
<dbReference type="NCBIfam" id="TIGR00439">
    <property type="entry name" value="FtsX_Gneg"/>
    <property type="match status" value="1"/>
</dbReference>
<keyword evidence="7 12" id="KW-0132">Cell division</keyword>
<evidence type="ECO:0000256" key="5">
    <source>
        <dbReference type="ARBA" id="ARBA00022475"/>
    </source>
</evidence>
<feature type="transmembrane region" description="Helical" evidence="13">
    <location>
        <begin position="195"/>
        <end position="216"/>
    </location>
</feature>
<keyword evidence="5 12" id="KW-1003">Cell membrane</keyword>
<keyword evidence="9 13" id="KW-1133">Transmembrane helix</keyword>
<feature type="transmembrane region" description="Helical" evidence="13">
    <location>
        <begin position="290"/>
        <end position="313"/>
    </location>
</feature>
<feature type="domain" description="ABC3 transporter permease C-terminal" evidence="14">
    <location>
        <begin position="199"/>
        <end position="321"/>
    </location>
</feature>
<dbReference type="GO" id="GO:0005886">
    <property type="term" value="C:plasma membrane"/>
    <property type="evidence" value="ECO:0007669"/>
    <property type="project" value="UniProtKB-SubCell"/>
</dbReference>
<dbReference type="Pfam" id="PF02687">
    <property type="entry name" value="FtsX"/>
    <property type="match status" value="1"/>
</dbReference>
<dbReference type="GO" id="GO:0051301">
    <property type="term" value="P:cell division"/>
    <property type="evidence" value="ECO:0007669"/>
    <property type="project" value="UniProtKB-KW"/>
</dbReference>
<dbReference type="Pfam" id="PF18075">
    <property type="entry name" value="FtsX_ECD"/>
    <property type="match status" value="1"/>
</dbReference>
<sequence>MINAKVKPSKQKNKTNNNSFLGRWQRQISYAWHNVFNYFYQNIFASLLTILVIAISITLPTIGYLLLKNANQAAEQWYPTPNLTVYINKTLNSEQTNDLIDKFKAIAEVENVTYLSRENTREEFKTWSGFDDALDLLDENPLPAVAIVFPIEEAKSTDKLHDLQTQLKTIAGVDDVQLDDSWFTRLTALTNMVKSIVWTISIFMVIAVSLVIGNSIRLNIFARRQTIIVMQLIGATEGFILRPFLYNGIFTGLISALLALILSKVFILQIDSTMLHVSDVFGTMININGLSWEESLLIVLFSIIIGWFSAFIATKKYLNKTVIAS</sequence>
<evidence type="ECO:0000256" key="7">
    <source>
        <dbReference type="ARBA" id="ARBA00022618"/>
    </source>
</evidence>
<evidence type="ECO:0000313" key="16">
    <source>
        <dbReference type="EMBL" id="OTQ47984.1"/>
    </source>
</evidence>
<dbReference type="InterPro" id="IPR004513">
    <property type="entry name" value="FtsX"/>
</dbReference>
<evidence type="ECO:0000256" key="4">
    <source>
        <dbReference type="ARBA" id="ARBA00021907"/>
    </source>
</evidence>
<comment type="subcellular location">
    <subcellularLocation>
        <location evidence="1">Cell inner membrane</location>
        <topology evidence="1">Multi-pass membrane protein</topology>
    </subcellularLocation>
</comment>
<accession>A0A242NRH2</accession>
<comment type="similarity">
    <text evidence="2 12">Belongs to the ABC-4 integral membrane protein family. FtsX subfamily.</text>
</comment>
<protein>
    <recommendedName>
        <fullName evidence="4 12">Cell division protein FtsX</fullName>
    </recommendedName>
</protein>
<evidence type="ECO:0000256" key="2">
    <source>
        <dbReference type="ARBA" id="ARBA00007379"/>
    </source>
</evidence>
<evidence type="ECO:0000256" key="9">
    <source>
        <dbReference type="ARBA" id="ARBA00022989"/>
    </source>
</evidence>
<evidence type="ECO:0000256" key="12">
    <source>
        <dbReference type="PIRNR" id="PIRNR003097"/>
    </source>
</evidence>
<evidence type="ECO:0000259" key="14">
    <source>
        <dbReference type="Pfam" id="PF02687"/>
    </source>
</evidence>
<dbReference type="InterPro" id="IPR040690">
    <property type="entry name" value="FtsX_ECD"/>
</dbReference>
<proteinExistence type="inferred from homology"/>
<keyword evidence="11 12" id="KW-0131">Cell cycle</keyword>
<evidence type="ECO:0000256" key="13">
    <source>
        <dbReference type="SAM" id="Phobius"/>
    </source>
</evidence>
<dbReference type="InterPro" id="IPR003838">
    <property type="entry name" value="ABC3_permease_C"/>
</dbReference>
<comment type="subunit">
    <text evidence="3">Forms a membrane-associated complex with FtsE.</text>
</comment>
<organism evidence="16 17">
    <name type="scientific">Gilliamella apis</name>
    <dbReference type="NCBI Taxonomy" id="1970738"/>
    <lineage>
        <taxon>Bacteria</taxon>
        <taxon>Pseudomonadati</taxon>
        <taxon>Pseudomonadota</taxon>
        <taxon>Gammaproteobacteria</taxon>
        <taxon>Orbales</taxon>
        <taxon>Orbaceae</taxon>
        <taxon>Gilliamella</taxon>
    </lineage>
</organism>
<dbReference type="PIRSF" id="PIRSF003097">
    <property type="entry name" value="FtsX"/>
    <property type="match status" value="1"/>
</dbReference>
<dbReference type="Proteomes" id="UP000194968">
    <property type="component" value="Unassembled WGS sequence"/>
</dbReference>
<name>A0A242NRH2_9GAMM</name>
<gene>
    <name evidence="16" type="ORF">B6D06_10940</name>
</gene>
<reference evidence="16 17" key="1">
    <citation type="submission" date="2017-03" db="EMBL/GenBank/DDBJ databases">
        <title>Comparative genomics of honeybee gut symbionts reveal geographically distinct and subgroup specific antibiotic resistance.</title>
        <authorList>
            <person name="Ludvigsen J."/>
            <person name="Porcellato D."/>
            <person name="Labee-Lund T.M."/>
            <person name="Amdam G.V."/>
            <person name="Rudi K."/>
        </authorList>
    </citation>
    <scope>NUCLEOTIDE SEQUENCE [LARGE SCALE GENOMIC DNA]</scope>
    <source>
        <strain evidence="16 17">A-4-12</strain>
    </source>
</reference>
<evidence type="ECO:0000256" key="8">
    <source>
        <dbReference type="ARBA" id="ARBA00022692"/>
    </source>
</evidence>
<dbReference type="PANTHER" id="PTHR47755:SF1">
    <property type="entry name" value="CELL DIVISION PROTEIN FTSX"/>
    <property type="match status" value="1"/>
</dbReference>
<evidence type="ECO:0000256" key="3">
    <source>
        <dbReference type="ARBA" id="ARBA00011160"/>
    </source>
</evidence>
<evidence type="ECO:0000256" key="6">
    <source>
        <dbReference type="ARBA" id="ARBA00022519"/>
    </source>
</evidence>
<dbReference type="OrthoDB" id="9813411at2"/>
<dbReference type="Gene3D" id="3.30.70.3040">
    <property type="match status" value="1"/>
</dbReference>